<evidence type="ECO:0000313" key="3">
    <source>
        <dbReference type="Proteomes" id="UP001556196"/>
    </source>
</evidence>
<proteinExistence type="predicted"/>
<protein>
    <submittedName>
        <fullName evidence="2">MOSC domain-containing protein</fullName>
    </submittedName>
</protein>
<dbReference type="Proteomes" id="UP001556196">
    <property type="component" value="Unassembled WGS sequence"/>
</dbReference>
<dbReference type="Pfam" id="PF03476">
    <property type="entry name" value="MOSC_N"/>
    <property type="match status" value="1"/>
</dbReference>
<organism evidence="2 3">
    <name type="scientific">Mesorhizobium marinum</name>
    <dbReference type="NCBI Taxonomy" id="3228790"/>
    <lineage>
        <taxon>Bacteria</taxon>
        <taxon>Pseudomonadati</taxon>
        <taxon>Pseudomonadota</taxon>
        <taxon>Alphaproteobacteria</taxon>
        <taxon>Hyphomicrobiales</taxon>
        <taxon>Phyllobacteriaceae</taxon>
        <taxon>Mesorhizobium</taxon>
    </lineage>
</organism>
<reference evidence="2 3" key="1">
    <citation type="submission" date="2024-06" db="EMBL/GenBank/DDBJ databases">
        <authorList>
            <person name="Tuo L."/>
        </authorList>
    </citation>
    <scope>NUCLEOTIDE SEQUENCE [LARGE SCALE GENOMIC DNA]</scope>
    <source>
        <strain evidence="2 3">ZMM04-5</strain>
    </source>
</reference>
<name>A0ABV3QXU2_9HYPH</name>
<accession>A0ABV3QXU2</accession>
<dbReference type="SUPFAM" id="SSF50800">
    <property type="entry name" value="PK beta-barrel domain-like"/>
    <property type="match status" value="1"/>
</dbReference>
<dbReference type="InterPro" id="IPR005303">
    <property type="entry name" value="MOCOS_middle"/>
</dbReference>
<dbReference type="Gene3D" id="2.40.33.20">
    <property type="entry name" value="PK beta-barrel domain-like"/>
    <property type="match status" value="1"/>
</dbReference>
<dbReference type="InterPro" id="IPR005302">
    <property type="entry name" value="MoCF_Sase_C"/>
</dbReference>
<gene>
    <name evidence="2" type="ORF">ABUE31_07845</name>
</gene>
<dbReference type="PROSITE" id="PS51340">
    <property type="entry name" value="MOSC"/>
    <property type="match status" value="1"/>
</dbReference>
<evidence type="ECO:0000313" key="2">
    <source>
        <dbReference type="EMBL" id="MEW9805890.1"/>
    </source>
</evidence>
<feature type="domain" description="MOSC" evidence="1">
    <location>
        <begin position="95"/>
        <end position="250"/>
    </location>
</feature>
<sequence>MSGPDDREEGPGLVSGLWRYPASSLAGQSVDEMAVDAAGAEGDRLFGLVDASTGEIASPDADRKWHGAPLIAARIGEGGGLEVMVPGGNWLPAPGEAADRAASAFLGFAVSIRPYRQDRAREGIVAAPRYIKDPIHLLTTASLAEVRRLHPTGDPDTRRFRPNILVDLQPAAGRFPETEWVGRRIAIGALELTVTEACRRCGFTIIAQDGLANDPDILRTLVKHNAHNLGVYCAVTRPGRIRLGDAMRLIPQ</sequence>
<comment type="caution">
    <text evidence="2">The sequence shown here is derived from an EMBL/GenBank/DDBJ whole genome shotgun (WGS) entry which is preliminary data.</text>
</comment>
<dbReference type="EMBL" id="JBFOCI010000002">
    <property type="protein sequence ID" value="MEW9805890.1"/>
    <property type="molecule type" value="Genomic_DNA"/>
</dbReference>
<dbReference type="RefSeq" id="WP_367722968.1">
    <property type="nucleotide sequence ID" value="NZ_JBFOCI010000002.1"/>
</dbReference>
<evidence type="ECO:0000259" key="1">
    <source>
        <dbReference type="PROSITE" id="PS51340"/>
    </source>
</evidence>
<dbReference type="Pfam" id="PF03473">
    <property type="entry name" value="MOSC"/>
    <property type="match status" value="1"/>
</dbReference>
<keyword evidence="3" id="KW-1185">Reference proteome</keyword>
<dbReference type="InterPro" id="IPR011037">
    <property type="entry name" value="Pyrv_Knase-like_insert_dom_sf"/>
</dbReference>